<dbReference type="OrthoDB" id="147178at2"/>
<keyword evidence="3" id="KW-0408">Iron</keyword>
<keyword evidence="4" id="KW-0411">Iron-sulfur</keyword>
<evidence type="ECO:0000256" key="7">
    <source>
        <dbReference type="ARBA" id="ARBA00038001"/>
    </source>
</evidence>
<dbReference type="Proteomes" id="UP000006637">
    <property type="component" value="Chromosome"/>
</dbReference>
<sequence length="102" mass="10960">MAEFVPVAGAEDVGEGEIRAFEVRKTKVAVAKVGGTFYAFNDACTHLQCSLAEGDLEEVTVICPCHGSEFDVRSGEVLRGPAREPVETYETRLEGGGLEIKL</sequence>
<accession>Q1AS95</accession>
<proteinExistence type="inferred from homology"/>
<comment type="cofactor">
    <cofactor evidence="6">
        <name>[2Fe-2S] cluster</name>
        <dbReference type="ChEBI" id="CHEBI:190135"/>
    </cofactor>
</comment>
<protein>
    <submittedName>
        <fullName evidence="9">Rieske (2Fe-2S) region</fullName>
    </submittedName>
</protein>
<keyword evidence="5" id="KW-1015">Disulfide bond</keyword>
<dbReference type="GO" id="GO:0016705">
    <property type="term" value="F:oxidoreductase activity, acting on paired donors, with incorporation or reduction of molecular oxygen"/>
    <property type="evidence" value="ECO:0007669"/>
    <property type="project" value="UniProtKB-ARBA"/>
</dbReference>
<dbReference type="AlphaFoldDB" id="Q1AS95"/>
<dbReference type="Gene3D" id="2.102.10.10">
    <property type="entry name" value="Rieske [2Fe-2S] iron-sulphur domain"/>
    <property type="match status" value="1"/>
</dbReference>
<dbReference type="InterPro" id="IPR036922">
    <property type="entry name" value="Rieske_2Fe-2S_sf"/>
</dbReference>
<evidence type="ECO:0000313" key="10">
    <source>
        <dbReference type="Proteomes" id="UP000006637"/>
    </source>
</evidence>
<evidence type="ECO:0000256" key="2">
    <source>
        <dbReference type="ARBA" id="ARBA00022723"/>
    </source>
</evidence>
<dbReference type="PANTHER" id="PTHR21496:SF0">
    <property type="entry name" value="RIESKE DOMAIN-CONTAINING PROTEIN"/>
    <property type="match status" value="1"/>
</dbReference>
<dbReference type="PROSITE" id="PS51296">
    <property type="entry name" value="RIESKE"/>
    <property type="match status" value="1"/>
</dbReference>
<dbReference type="InterPro" id="IPR005805">
    <property type="entry name" value="Rieske_Fe-S_prot_C"/>
</dbReference>
<keyword evidence="2" id="KW-0479">Metal-binding</keyword>
<keyword evidence="10" id="KW-1185">Reference proteome</keyword>
<evidence type="ECO:0000313" key="9">
    <source>
        <dbReference type="EMBL" id="ABG05733.1"/>
    </source>
</evidence>
<evidence type="ECO:0000256" key="3">
    <source>
        <dbReference type="ARBA" id="ARBA00023004"/>
    </source>
</evidence>
<feature type="domain" description="Rieske" evidence="8">
    <location>
        <begin position="4"/>
        <end position="100"/>
    </location>
</feature>
<evidence type="ECO:0000259" key="8">
    <source>
        <dbReference type="PROSITE" id="PS51296"/>
    </source>
</evidence>
<organism evidence="9 10">
    <name type="scientific">Rubrobacter xylanophilus (strain DSM 9941 / JCM 11954 / NBRC 16129 / PRD-1)</name>
    <dbReference type="NCBI Taxonomy" id="266117"/>
    <lineage>
        <taxon>Bacteria</taxon>
        <taxon>Bacillati</taxon>
        <taxon>Actinomycetota</taxon>
        <taxon>Rubrobacteria</taxon>
        <taxon>Rubrobacterales</taxon>
        <taxon>Rubrobacteraceae</taxon>
        <taxon>Rubrobacter</taxon>
    </lineage>
</organism>
<dbReference type="InterPro" id="IPR017941">
    <property type="entry name" value="Rieske_2Fe-2S"/>
</dbReference>
<dbReference type="EMBL" id="CP000386">
    <property type="protein sequence ID" value="ABG05733.1"/>
    <property type="molecule type" value="Genomic_DNA"/>
</dbReference>
<dbReference type="GO" id="GO:0051537">
    <property type="term" value="F:2 iron, 2 sulfur cluster binding"/>
    <property type="evidence" value="ECO:0007669"/>
    <property type="project" value="UniProtKB-KW"/>
</dbReference>
<dbReference type="STRING" id="266117.Rxyl_2821"/>
<dbReference type="SUPFAM" id="SSF50022">
    <property type="entry name" value="ISP domain"/>
    <property type="match status" value="1"/>
</dbReference>
<keyword evidence="1" id="KW-0001">2Fe-2S</keyword>
<dbReference type="CDD" id="cd03528">
    <property type="entry name" value="Rieske_RO_ferredoxin"/>
    <property type="match status" value="1"/>
</dbReference>
<gene>
    <name evidence="9" type="ordered locus">Rxyl_2821</name>
</gene>
<evidence type="ECO:0000256" key="1">
    <source>
        <dbReference type="ARBA" id="ARBA00022714"/>
    </source>
</evidence>
<dbReference type="eggNOG" id="COG2146">
    <property type="taxonomic scope" value="Bacteria"/>
</dbReference>
<dbReference type="KEGG" id="rxy:Rxyl_2821"/>
<dbReference type="RefSeq" id="WP_011565742.1">
    <property type="nucleotide sequence ID" value="NC_008148.1"/>
</dbReference>
<dbReference type="GO" id="GO:0046872">
    <property type="term" value="F:metal ion binding"/>
    <property type="evidence" value="ECO:0007669"/>
    <property type="project" value="UniProtKB-KW"/>
</dbReference>
<dbReference type="PRINTS" id="PR00162">
    <property type="entry name" value="RIESKE"/>
</dbReference>
<dbReference type="GO" id="GO:0016020">
    <property type="term" value="C:membrane"/>
    <property type="evidence" value="ECO:0007669"/>
    <property type="project" value="InterPro"/>
</dbReference>
<evidence type="ECO:0000256" key="5">
    <source>
        <dbReference type="ARBA" id="ARBA00023157"/>
    </source>
</evidence>
<dbReference type="GO" id="GO:0004497">
    <property type="term" value="F:monooxygenase activity"/>
    <property type="evidence" value="ECO:0007669"/>
    <property type="project" value="UniProtKB-ARBA"/>
</dbReference>
<evidence type="ECO:0000256" key="6">
    <source>
        <dbReference type="ARBA" id="ARBA00034078"/>
    </source>
</evidence>
<dbReference type="HOGENOM" id="CLU_055690_5_2_11"/>
<reference evidence="9 10" key="1">
    <citation type="submission" date="2006-06" db="EMBL/GenBank/DDBJ databases">
        <title>Complete sequence of Rubrobacter xylanophilus DSM 9941.</title>
        <authorList>
            <consortium name="US DOE Joint Genome Institute"/>
            <person name="Copeland A."/>
            <person name="Lucas S."/>
            <person name="Lapidus A."/>
            <person name="Barry K."/>
            <person name="Detter J.C."/>
            <person name="Glavina del Rio T."/>
            <person name="Hammon N."/>
            <person name="Israni S."/>
            <person name="Dalin E."/>
            <person name="Tice H."/>
            <person name="Pitluck S."/>
            <person name="Munk A.C."/>
            <person name="Brettin T."/>
            <person name="Bruce D."/>
            <person name="Han C."/>
            <person name="Tapia R."/>
            <person name="Gilna P."/>
            <person name="Schmutz J."/>
            <person name="Larimer F."/>
            <person name="Land M."/>
            <person name="Hauser L."/>
            <person name="Kyrpides N."/>
            <person name="Lykidis A."/>
            <person name="da Costa M.S."/>
            <person name="Rainey F.A."/>
            <person name="Empadinhas N."/>
            <person name="Jolivet E."/>
            <person name="Battista J.R."/>
            <person name="Richardson P."/>
        </authorList>
    </citation>
    <scope>NUCLEOTIDE SEQUENCE [LARGE SCALE GENOMIC DNA]</scope>
    <source>
        <strain evidence="10">DSM 9941 / NBRC 16129 / PRD-1</strain>
    </source>
</reference>
<evidence type="ECO:0000256" key="4">
    <source>
        <dbReference type="ARBA" id="ARBA00023014"/>
    </source>
</evidence>
<dbReference type="PANTHER" id="PTHR21496">
    <property type="entry name" value="FERREDOXIN-RELATED"/>
    <property type="match status" value="1"/>
</dbReference>
<comment type="similarity">
    <text evidence="7">Belongs to the bacterial ring-hydroxylating dioxygenase ferredoxin component family.</text>
</comment>
<dbReference type="PhylomeDB" id="Q1AS95"/>
<name>Q1AS95_RUBXD</name>
<dbReference type="Pfam" id="PF00355">
    <property type="entry name" value="Rieske"/>
    <property type="match status" value="1"/>
</dbReference>